<name>A0A918MMR3_9RHOB</name>
<dbReference type="InterPro" id="IPR050595">
    <property type="entry name" value="Bact_response_regulator"/>
</dbReference>
<dbReference type="Pfam" id="PF00072">
    <property type="entry name" value="Response_reg"/>
    <property type="match status" value="1"/>
</dbReference>
<evidence type="ECO:0000256" key="1">
    <source>
        <dbReference type="ARBA" id="ARBA00022553"/>
    </source>
</evidence>
<dbReference type="PANTHER" id="PTHR44591:SF25">
    <property type="entry name" value="CHEMOTAXIS TWO-COMPONENT RESPONSE REGULATOR"/>
    <property type="match status" value="1"/>
</dbReference>
<feature type="modified residue" description="4-aspartylphosphate" evidence="2">
    <location>
        <position position="53"/>
    </location>
</feature>
<dbReference type="Proteomes" id="UP000628984">
    <property type="component" value="Unassembled WGS sequence"/>
</dbReference>
<dbReference type="InterPro" id="IPR011006">
    <property type="entry name" value="CheY-like_superfamily"/>
</dbReference>
<dbReference type="CDD" id="cd17562">
    <property type="entry name" value="REC_CheY4-like"/>
    <property type="match status" value="1"/>
</dbReference>
<keyword evidence="1 2" id="KW-0597">Phosphoprotein</keyword>
<dbReference type="Gene3D" id="3.40.50.2300">
    <property type="match status" value="1"/>
</dbReference>
<comment type="caution">
    <text evidence="4">The sequence shown here is derived from an EMBL/GenBank/DDBJ whole genome shotgun (WGS) entry which is preliminary data.</text>
</comment>
<evidence type="ECO:0000313" key="5">
    <source>
        <dbReference type="Proteomes" id="UP000628984"/>
    </source>
</evidence>
<protein>
    <submittedName>
        <fullName evidence="4">Response regulator</fullName>
    </submittedName>
</protein>
<reference evidence="4" key="2">
    <citation type="submission" date="2020-09" db="EMBL/GenBank/DDBJ databases">
        <authorList>
            <person name="Sun Q."/>
            <person name="Kim S."/>
        </authorList>
    </citation>
    <scope>NUCLEOTIDE SEQUENCE</scope>
    <source>
        <strain evidence="4">KCTC 23714</strain>
    </source>
</reference>
<dbReference type="GO" id="GO:0000160">
    <property type="term" value="P:phosphorelay signal transduction system"/>
    <property type="evidence" value="ECO:0007669"/>
    <property type="project" value="InterPro"/>
</dbReference>
<dbReference type="EMBL" id="BMYQ01000009">
    <property type="protein sequence ID" value="GGW37158.1"/>
    <property type="molecule type" value="Genomic_DNA"/>
</dbReference>
<reference evidence="4" key="1">
    <citation type="journal article" date="2014" name="Int. J. Syst. Evol. Microbiol.">
        <title>Complete genome sequence of Corynebacterium casei LMG S-19264T (=DSM 44701T), isolated from a smear-ripened cheese.</title>
        <authorList>
            <consortium name="US DOE Joint Genome Institute (JGI-PGF)"/>
            <person name="Walter F."/>
            <person name="Albersmeier A."/>
            <person name="Kalinowski J."/>
            <person name="Ruckert C."/>
        </authorList>
    </citation>
    <scope>NUCLEOTIDE SEQUENCE</scope>
    <source>
        <strain evidence="4">KCTC 23714</strain>
    </source>
</reference>
<sequence>MSKTILTVDDSPSVRRMIAMTLQDAGYSVIEAVDGEDGLSKATSARFDAIITDQNMPNLDGIGMIRALRQHPNGQGIPIVVLSTDSEDSLKQQAREAGALGWMVKPFTQDKLLAVVKKVLG</sequence>
<evidence type="ECO:0000259" key="3">
    <source>
        <dbReference type="PROSITE" id="PS50110"/>
    </source>
</evidence>
<dbReference type="SUPFAM" id="SSF52172">
    <property type="entry name" value="CheY-like"/>
    <property type="match status" value="1"/>
</dbReference>
<dbReference type="PROSITE" id="PS50110">
    <property type="entry name" value="RESPONSE_REGULATORY"/>
    <property type="match status" value="1"/>
</dbReference>
<evidence type="ECO:0000313" key="4">
    <source>
        <dbReference type="EMBL" id="GGW37158.1"/>
    </source>
</evidence>
<keyword evidence="5" id="KW-1185">Reference proteome</keyword>
<feature type="domain" description="Response regulatory" evidence="3">
    <location>
        <begin position="4"/>
        <end position="120"/>
    </location>
</feature>
<dbReference type="RefSeq" id="WP_189634407.1">
    <property type="nucleotide sequence ID" value="NZ_BMYQ01000009.1"/>
</dbReference>
<dbReference type="SMART" id="SM00448">
    <property type="entry name" value="REC"/>
    <property type="match status" value="1"/>
</dbReference>
<evidence type="ECO:0000256" key="2">
    <source>
        <dbReference type="PROSITE-ProRule" id="PRU00169"/>
    </source>
</evidence>
<gene>
    <name evidence="4" type="primary">cheY3</name>
    <name evidence="4" type="ORF">GCM10011452_26920</name>
</gene>
<dbReference type="PANTHER" id="PTHR44591">
    <property type="entry name" value="STRESS RESPONSE REGULATOR PROTEIN 1"/>
    <property type="match status" value="1"/>
</dbReference>
<dbReference type="InterPro" id="IPR001789">
    <property type="entry name" value="Sig_transdc_resp-reg_receiver"/>
</dbReference>
<proteinExistence type="predicted"/>
<organism evidence="4 5">
    <name type="scientific">Gemmobacter lanyuensis</name>
    <dbReference type="NCBI Taxonomy" id="1054497"/>
    <lineage>
        <taxon>Bacteria</taxon>
        <taxon>Pseudomonadati</taxon>
        <taxon>Pseudomonadota</taxon>
        <taxon>Alphaproteobacteria</taxon>
        <taxon>Rhodobacterales</taxon>
        <taxon>Paracoccaceae</taxon>
        <taxon>Gemmobacter</taxon>
    </lineage>
</organism>
<dbReference type="AlphaFoldDB" id="A0A918MMR3"/>
<accession>A0A918MMR3</accession>